<dbReference type="EMBL" id="LVYD01000058">
    <property type="protein sequence ID" value="OQP61066.1"/>
    <property type="molecule type" value="Genomic_DNA"/>
</dbReference>
<dbReference type="InterPro" id="IPR019533">
    <property type="entry name" value="Peptidase_S26"/>
</dbReference>
<dbReference type="GO" id="GO:0009003">
    <property type="term" value="F:signal peptidase activity"/>
    <property type="evidence" value="ECO:0007669"/>
    <property type="project" value="UniProtKB-EC"/>
</dbReference>
<dbReference type="GO" id="GO:0004252">
    <property type="term" value="F:serine-type endopeptidase activity"/>
    <property type="evidence" value="ECO:0007669"/>
    <property type="project" value="InterPro"/>
</dbReference>
<evidence type="ECO:0000256" key="4">
    <source>
        <dbReference type="ARBA" id="ARBA00019232"/>
    </source>
</evidence>
<reference evidence="8 9" key="1">
    <citation type="submission" date="2016-03" db="EMBL/GenBank/DDBJ databases">
        <title>Niastella vici sp. nov., isolated from farmland soil.</title>
        <authorList>
            <person name="Chen L."/>
            <person name="Wang D."/>
            <person name="Yang S."/>
            <person name="Wang G."/>
        </authorList>
    </citation>
    <scope>NUCLEOTIDE SEQUENCE [LARGE SCALE GENOMIC DNA]</scope>
    <source>
        <strain evidence="8 9">DJ57</strain>
    </source>
</reference>
<accession>A0A1V9FS32</accession>
<dbReference type="Proteomes" id="UP000192796">
    <property type="component" value="Unassembled WGS sequence"/>
</dbReference>
<proteinExistence type="inferred from homology"/>
<comment type="similarity">
    <text evidence="2">Belongs to the peptidase S26 family.</text>
</comment>
<dbReference type="STRING" id="1703345.A3860_04940"/>
<dbReference type="PANTHER" id="PTHR43390">
    <property type="entry name" value="SIGNAL PEPTIDASE I"/>
    <property type="match status" value="1"/>
</dbReference>
<evidence type="ECO:0000256" key="3">
    <source>
        <dbReference type="ARBA" id="ARBA00013208"/>
    </source>
</evidence>
<dbReference type="InterPro" id="IPR036286">
    <property type="entry name" value="LexA/Signal_pep-like_sf"/>
</dbReference>
<feature type="domain" description="Peptidase S26" evidence="7">
    <location>
        <begin position="29"/>
        <end position="91"/>
    </location>
</feature>
<dbReference type="SUPFAM" id="SSF51306">
    <property type="entry name" value="LexA/Signal peptidase"/>
    <property type="match status" value="1"/>
</dbReference>
<dbReference type="PRINTS" id="PR00727">
    <property type="entry name" value="LEADERPTASE"/>
</dbReference>
<dbReference type="AlphaFoldDB" id="A0A1V9FS32"/>
<dbReference type="CDD" id="cd06530">
    <property type="entry name" value="S26_SPase_I"/>
    <property type="match status" value="2"/>
</dbReference>
<dbReference type="InterPro" id="IPR000223">
    <property type="entry name" value="Pept_S26A_signal_pept_1"/>
</dbReference>
<dbReference type="InterPro" id="IPR019758">
    <property type="entry name" value="Pept_S26A_signal_pept_1_CS"/>
</dbReference>
<evidence type="ECO:0000256" key="6">
    <source>
        <dbReference type="ARBA" id="ARBA00029906"/>
    </source>
</evidence>
<evidence type="ECO:0000259" key="7">
    <source>
        <dbReference type="Pfam" id="PF10502"/>
    </source>
</evidence>
<dbReference type="GO" id="GO:0016020">
    <property type="term" value="C:membrane"/>
    <property type="evidence" value="ECO:0007669"/>
    <property type="project" value="InterPro"/>
</dbReference>
<comment type="catalytic activity">
    <reaction evidence="1">
        <text>Cleavage of hydrophobic, N-terminal signal or leader sequences from secreted and periplasmic proteins.</text>
        <dbReference type="EC" id="3.4.21.89"/>
    </reaction>
</comment>
<feature type="domain" description="Peptidase S26" evidence="7">
    <location>
        <begin position="218"/>
        <end position="257"/>
    </location>
</feature>
<dbReference type="Gene3D" id="2.10.109.10">
    <property type="entry name" value="Umud Fragment, subunit A"/>
    <property type="match status" value="2"/>
</dbReference>
<comment type="caution">
    <text evidence="8">The sequence shown here is derived from an EMBL/GenBank/DDBJ whole genome shotgun (WGS) entry which is preliminary data.</text>
</comment>
<organism evidence="8 9">
    <name type="scientific">Niastella vici</name>
    <dbReference type="NCBI Taxonomy" id="1703345"/>
    <lineage>
        <taxon>Bacteria</taxon>
        <taxon>Pseudomonadati</taxon>
        <taxon>Bacteroidota</taxon>
        <taxon>Chitinophagia</taxon>
        <taxon>Chitinophagales</taxon>
        <taxon>Chitinophagaceae</taxon>
        <taxon>Niastella</taxon>
    </lineage>
</organism>
<dbReference type="GO" id="GO:0006465">
    <property type="term" value="P:signal peptide processing"/>
    <property type="evidence" value="ECO:0007669"/>
    <property type="project" value="InterPro"/>
</dbReference>
<keyword evidence="5" id="KW-0378">Hydrolase</keyword>
<dbReference type="PROSITE" id="PS00761">
    <property type="entry name" value="SPASE_I_3"/>
    <property type="match status" value="1"/>
</dbReference>
<evidence type="ECO:0000256" key="2">
    <source>
        <dbReference type="ARBA" id="ARBA00009370"/>
    </source>
</evidence>
<name>A0A1V9FS32_9BACT</name>
<evidence type="ECO:0000256" key="1">
    <source>
        <dbReference type="ARBA" id="ARBA00000677"/>
    </source>
</evidence>
<dbReference type="PANTHER" id="PTHR43390:SF1">
    <property type="entry name" value="CHLOROPLAST PROCESSING PEPTIDASE"/>
    <property type="match status" value="1"/>
</dbReference>
<evidence type="ECO:0000256" key="5">
    <source>
        <dbReference type="ARBA" id="ARBA00022801"/>
    </source>
</evidence>
<dbReference type="Pfam" id="PF10502">
    <property type="entry name" value="Peptidase_S26"/>
    <property type="match status" value="2"/>
</dbReference>
<dbReference type="EC" id="3.4.21.89" evidence="3"/>
<keyword evidence="9" id="KW-1185">Reference proteome</keyword>
<protein>
    <recommendedName>
        <fullName evidence="4">Signal peptidase I</fullName>
        <ecNumber evidence="3">3.4.21.89</ecNumber>
    </recommendedName>
    <alternativeName>
        <fullName evidence="6">Leader peptidase I</fullName>
    </alternativeName>
</protein>
<gene>
    <name evidence="8" type="ORF">A3860_04940</name>
</gene>
<evidence type="ECO:0000313" key="8">
    <source>
        <dbReference type="EMBL" id="OQP61066.1"/>
    </source>
</evidence>
<sequence length="280" mass="32378">MPFVEAAAYLLGFQSWAQDESWSYRRMPGTGGVKRNDIIVFMHPENEKYIVKRCIGLPGDTLQISHNCRYINGIIQPESQEAKFSYNVKSKAENLPVDSLKEYGITNKDFLWRYKSYFHMSMTDSAAVSLKNCSLIDTVAIDDMPVGTNGPALFPPHYDVKFTRENYGPVIIPAKNKTILLNTSNVAFYIDVITKYESNLLNISGNKIYINDKETDRYTFKMNYYFMAGDNRYHSIDSRYWGFVPENLLIGKVSFMFFSLDPEQSGFKKFRMNRMFKSIN</sequence>
<evidence type="ECO:0000313" key="9">
    <source>
        <dbReference type="Proteomes" id="UP000192796"/>
    </source>
</evidence>